<feature type="transmembrane region" description="Helical" evidence="1">
    <location>
        <begin position="83"/>
        <end position="103"/>
    </location>
</feature>
<evidence type="ECO:0000313" key="3">
    <source>
        <dbReference type="EMBL" id="MBE9374111.1"/>
    </source>
</evidence>
<dbReference type="GO" id="GO:0034220">
    <property type="term" value="P:monoatomic ion transmembrane transport"/>
    <property type="evidence" value="ECO:0007669"/>
    <property type="project" value="UniProtKB-KW"/>
</dbReference>
<comment type="caution">
    <text evidence="3">The sequence shown here is derived from an EMBL/GenBank/DDBJ whole genome shotgun (WGS) entry which is preliminary data.</text>
</comment>
<evidence type="ECO:0000259" key="2">
    <source>
        <dbReference type="Pfam" id="PF07885"/>
    </source>
</evidence>
<feature type="transmembrane region" description="Helical" evidence="1">
    <location>
        <begin position="12"/>
        <end position="32"/>
    </location>
</feature>
<keyword evidence="1" id="KW-0472">Membrane</keyword>
<evidence type="ECO:0000256" key="1">
    <source>
        <dbReference type="SAM" id="Phobius"/>
    </source>
</evidence>
<keyword evidence="1" id="KW-1133">Transmembrane helix</keyword>
<proteinExistence type="predicted"/>
<dbReference type="Proteomes" id="UP000598360">
    <property type="component" value="Unassembled WGS sequence"/>
</dbReference>
<dbReference type="EMBL" id="JADEYC010000009">
    <property type="protein sequence ID" value="MBE9374111.1"/>
    <property type="molecule type" value="Genomic_DNA"/>
</dbReference>
<organism evidence="3 4">
    <name type="scientific">Saccharopolyspora montiporae</name>
    <dbReference type="NCBI Taxonomy" id="2781240"/>
    <lineage>
        <taxon>Bacteria</taxon>
        <taxon>Bacillati</taxon>
        <taxon>Actinomycetota</taxon>
        <taxon>Actinomycetes</taxon>
        <taxon>Pseudonocardiales</taxon>
        <taxon>Pseudonocardiaceae</taxon>
        <taxon>Saccharopolyspora</taxon>
    </lineage>
</organism>
<keyword evidence="3" id="KW-0813">Transport</keyword>
<keyword evidence="3" id="KW-0407">Ion channel</keyword>
<reference evidence="3" key="1">
    <citation type="submission" date="2020-10" db="EMBL/GenBank/DDBJ databases">
        <title>Diversity and distribution of actinomycetes associated with coral in the coast of Hainan.</title>
        <authorList>
            <person name="Li F."/>
        </authorList>
    </citation>
    <scope>NUCLEOTIDE SEQUENCE</scope>
    <source>
        <strain evidence="3">HNM0983</strain>
    </source>
</reference>
<gene>
    <name evidence="3" type="ORF">IQ251_06580</name>
</gene>
<dbReference type="Pfam" id="PF07885">
    <property type="entry name" value="Ion_trans_2"/>
    <property type="match status" value="1"/>
</dbReference>
<evidence type="ECO:0000313" key="4">
    <source>
        <dbReference type="Proteomes" id="UP000598360"/>
    </source>
</evidence>
<feature type="transmembrane region" description="Helical" evidence="1">
    <location>
        <begin position="140"/>
        <end position="157"/>
    </location>
</feature>
<accession>A0A929B9V7</accession>
<dbReference type="RefSeq" id="WP_193927547.1">
    <property type="nucleotide sequence ID" value="NZ_JADEYC010000009.1"/>
</dbReference>
<keyword evidence="1" id="KW-0812">Transmembrane</keyword>
<dbReference type="AlphaFoldDB" id="A0A929B9V7"/>
<protein>
    <submittedName>
        <fullName evidence="3">Two pore domain potassium channel family protein</fullName>
    </submittedName>
</protein>
<dbReference type="Gene3D" id="1.10.287.70">
    <property type="match status" value="1"/>
</dbReference>
<dbReference type="InterPro" id="IPR013099">
    <property type="entry name" value="K_chnl_dom"/>
</dbReference>
<keyword evidence="3" id="KW-0406">Ion transport</keyword>
<keyword evidence="4" id="KW-1185">Reference proteome</keyword>
<feature type="transmembrane region" description="Helical" evidence="1">
    <location>
        <begin position="38"/>
        <end position="62"/>
    </location>
</feature>
<dbReference type="SUPFAM" id="SSF81324">
    <property type="entry name" value="Voltage-gated potassium channels"/>
    <property type="match status" value="1"/>
</dbReference>
<name>A0A929B9V7_9PSEU</name>
<sequence>MPGGESARWSALRGPATALLVVLACTVVYYLLPLGRFGVVGTVSSVAVFAVGLLLISVLILVQAARFRPGARRRGSMAGMVAALYLAVLFFASVYFGLSWHYPGAMAQLGTRTDALYFALSVTATVGFGDVHAASQGARAVVAVHMVFNIGFLGAVINELRGRITPR</sequence>
<feature type="domain" description="Potassium channel" evidence="2">
    <location>
        <begin position="86"/>
        <end position="161"/>
    </location>
</feature>